<dbReference type="KEGG" id="scia:HUG15_08460"/>
<organism evidence="2 3">
    <name type="scientific">Salicibibacter cibarius</name>
    <dbReference type="NCBI Taxonomy" id="2743000"/>
    <lineage>
        <taxon>Bacteria</taxon>
        <taxon>Bacillati</taxon>
        <taxon>Bacillota</taxon>
        <taxon>Bacilli</taxon>
        <taxon>Bacillales</taxon>
        <taxon>Bacillaceae</taxon>
        <taxon>Salicibibacter</taxon>
    </lineage>
</organism>
<sequence>MKQQLKGMSANQVNFQRYLYGEDIILRFAFYFVLIYARWGLISVFSRLFRATTTGDH</sequence>
<keyword evidence="3" id="KW-1185">Reference proteome</keyword>
<evidence type="ECO:0000256" key="1">
    <source>
        <dbReference type="SAM" id="Phobius"/>
    </source>
</evidence>
<dbReference type="Proteomes" id="UP000595823">
    <property type="component" value="Chromosome"/>
</dbReference>
<evidence type="ECO:0000313" key="2">
    <source>
        <dbReference type="EMBL" id="QQK75591.1"/>
    </source>
</evidence>
<keyword evidence="1" id="KW-1133">Transmembrane helix</keyword>
<feature type="transmembrane region" description="Helical" evidence="1">
    <location>
        <begin position="24"/>
        <end position="41"/>
    </location>
</feature>
<reference evidence="2 3" key="1">
    <citation type="submission" date="2020-06" db="EMBL/GenBank/DDBJ databases">
        <title>Genomic analysis of Salicibibacter sp. NKC5-3.</title>
        <authorList>
            <person name="Oh Y.J."/>
        </authorList>
    </citation>
    <scope>NUCLEOTIDE SEQUENCE [LARGE SCALE GENOMIC DNA]</scope>
    <source>
        <strain evidence="2 3">NKC5-3</strain>
    </source>
</reference>
<proteinExistence type="predicted"/>
<name>A0A7T6Z2N0_9BACI</name>
<dbReference type="EMBL" id="CP054705">
    <property type="protein sequence ID" value="QQK75591.1"/>
    <property type="molecule type" value="Genomic_DNA"/>
</dbReference>
<gene>
    <name evidence="2" type="ORF">HUG15_08460</name>
</gene>
<evidence type="ECO:0000313" key="3">
    <source>
        <dbReference type="Proteomes" id="UP000595823"/>
    </source>
</evidence>
<dbReference type="AlphaFoldDB" id="A0A7T6Z2N0"/>
<keyword evidence="1" id="KW-0812">Transmembrane</keyword>
<accession>A0A7T6Z2N0</accession>
<protein>
    <submittedName>
        <fullName evidence="2">Uncharacterized protein</fullName>
    </submittedName>
</protein>
<keyword evidence="1" id="KW-0472">Membrane</keyword>